<dbReference type="PROSITE" id="PS50048">
    <property type="entry name" value="ZN2_CY6_FUNGAL_2"/>
    <property type="match status" value="1"/>
</dbReference>
<evidence type="ECO:0000313" key="4">
    <source>
        <dbReference type="EMBL" id="KAK4172242.1"/>
    </source>
</evidence>
<dbReference type="EMBL" id="MU866448">
    <property type="protein sequence ID" value="KAK4172242.1"/>
    <property type="molecule type" value="Genomic_DNA"/>
</dbReference>
<evidence type="ECO:0000256" key="2">
    <source>
        <dbReference type="SAM" id="MobiDB-lite"/>
    </source>
</evidence>
<organism evidence="4 5">
    <name type="scientific">Triangularia setosa</name>
    <dbReference type="NCBI Taxonomy" id="2587417"/>
    <lineage>
        <taxon>Eukaryota</taxon>
        <taxon>Fungi</taxon>
        <taxon>Dikarya</taxon>
        <taxon>Ascomycota</taxon>
        <taxon>Pezizomycotina</taxon>
        <taxon>Sordariomycetes</taxon>
        <taxon>Sordariomycetidae</taxon>
        <taxon>Sordariales</taxon>
        <taxon>Podosporaceae</taxon>
        <taxon>Triangularia</taxon>
    </lineage>
</organism>
<keyword evidence="5" id="KW-1185">Reference proteome</keyword>
<proteinExistence type="predicted"/>
<keyword evidence="1" id="KW-0539">Nucleus</keyword>
<dbReference type="GO" id="GO:0008270">
    <property type="term" value="F:zinc ion binding"/>
    <property type="evidence" value="ECO:0007669"/>
    <property type="project" value="InterPro"/>
</dbReference>
<comment type="caution">
    <text evidence="4">The sequence shown here is derived from an EMBL/GenBank/DDBJ whole genome shotgun (WGS) entry which is preliminary data.</text>
</comment>
<evidence type="ECO:0000313" key="5">
    <source>
        <dbReference type="Proteomes" id="UP001302321"/>
    </source>
</evidence>
<feature type="compositionally biased region" description="Polar residues" evidence="2">
    <location>
        <begin position="119"/>
        <end position="129"/>
    </location>
</feature>
<dbReference type="AlphaFoldDB" id="A0AAN6W0S0"/>
<reference evidence="4" key="2">
    <citation type="submission" date="2023-05" db="EMBL/GenBank/DDBJ databases">
        <authorList>
            <consortium name="Lawrence Berkeley National Laboratory"/>
            <person name="Steindorff A."/>
            <person name="Hensen N."/>
            <person name="Bonometti L."/>
            <person name="Westerberg I."/>
            <person name="Brannstrom I.O."/>
            <person name="Guillou S."/>
            <person name="Cros-Aarteil S."/>
            <person name="Calhoun S."/>
            <person name="Haridas S."/>
            <person name="Kuo A."/>
            <person name="Mondo S."/>
            <person name="Pangilinan J."/>
            <person name="Riley R."/>
            <person name="Labutti K."/>
            <person name="Andreopoulos B."/>
            <person name="Lipzen A."/>
            <person name="Chen C."/>
            <person name="Yanf M."/>
            <person name="Daum C."/>
            <person name="Ng V."/>
            <person name="Clum A."/>
            <person name="Ohm R."/>
            <person name="Martin F."/>
            <person name="Silar P."/>
            <person name="Natvig D."/>
            <person name="Lalanne C."/>
            <person name="Gautier V."/>
            <person name="Ament-Velasquez S.L."/>
            <person name="Kruys A."/>
            <person name="Hutchinson M.I."/>
            <person name="Powell A.J."/>
            <person name="Barry K."/>
            <person name="Miller A.N."/>
            <person name="Grigoriev I.V."/>
            <person name="Debuchy R."/>
            <person name="Gladieux P."/>
            <person name="Thoren M.H."/>
            <person name="Johannesson H."/>
        </authorList>
    </citation>
    <scope>NUCLEOTIDE SEQUENCE</scope>
    <source>
        <strain evidence="4">CBS 892.96</strain>
    </source>
</reference>
<dbReference type="CDD" id="cd00067">
    <property type="entry name" value="GAL4"/>
    <property type="match status" value="1"/>
</dbReference>
<feature type="region of interest" description="Disordered" evidence="2">
    <location>
        <begin position="104"/>
        <end position="133"/>
    </location>
</feature>
<name>A0AAN6W0S0_9PEZI</name>
<accession>A0AAN6W0S0</accession>
<dbReference type="Proteomes" id="UP001302321">
    <property type="component" value="Unassembled WGS sequence"/>
</dbReference>
<dbReference type="SUPFAM" id="SSF57701">
    <property type="entry name" value="Zn2/Cys6 DNA-binding domain"/>
    <property type="match status" value="1"/>
</dbReference>
<feature type="region of interest" description="Disordered" evidence="2">
    <location>
        <begin position="360"/>
        <end position="404"/>
    </location>
</feature>
<dbReference type="InterPro" id="IPR001138">
    <property type="entry name" value="Zn2Cys6_DnaBD"/>
</dbReference>
<evidence type="ECO:0000259" key="3">
    <source>
        <dbReference type="PROSITE" id="PS50048"/>
    </source>
</evidence>
<reference evidence="4" key="1">
    <citation type="journal article" date="2023" name="Mol. Phylogenet. Evol.">
        <title>Genome-scale phylogeny and comparative genomics of the fungal order Sordariales.</title>
        <authorList>
            <person name="Hensen N."/>
            <person name="Bonometti L."/>
            <person name="Westerberg I."/>
            <person name="Brannstrom I.O."/>
            <person name="Guillou S."/>
            <person name="Cros-Aarteil S."/>
            <person name="Calhoun S."/>
            <person name="Haridas S."/>
            <person name="Kuo A."/>
            <person name="Mondo S."/>
            <person name="Pangilinan J."/>
            <person name="Riley R."/>
            <person name="LaButti K."/>
            <person name="Andreopoulos B."/>
            <person name="Lipzen A."/>
            <person name="Chen C."/>
            <person name="Yan M."/>
            <person name="Daum C."/>
            <person name="Ng V."/>
            <person name="Clum A."/>
            <person name="Steindorff A."/>
            <person name="Ohm R.A."/>
            <person name="Martin F."/>
            <person name="Silar P."/>
            <person name="Natvig D.O."/>
            <person name="Lalanne C."/>
            <person name="Gautier V."/>
            <person name="Ament-Velasquez S.L."/>
            <person name="Kruys A."/>
            <person name="Hutchinson M.I."/>
            <person name="Powell A.J."/>
            <person name="Barry K."/>
            <person name="Miller A.N."/>
            <person name="Grigoriev I.V."/>
            <person name="Debuchy R."/>
            <person name="Gladieux P."/>
            <person name="Hiltunen Thoren M."/>
            <person name="Johannesson H."/>
        </authorList>
    </citation>
    <scope>NUCLEOTIDE SEQUENCE</scope>
    <source>
        <strain evidence="4">CBS 892.96</strain>
    </source>
</reference>
<protein>
    <recommendedName>
        <fullName evidence="3">Zn(2)-C6 fungal-type domain-containing protein</fullName>
    </recommendedName>
</protein>
<sequence length="538" mass="60034">MAFQNTFSHLGRPTPKVTSIESRIDAVDISKSPNHADQSQDPDIDNELRLDDISRRSACDRCRGMKMRCERPHKQYISQLQQCRRCRQANVRCITTLEAERHDDIDKRSQRSRKRSRQYSTKANNNSLSVPPALGRRLDEQHHEHNNNTLPFEHRHERIMTEMLRTRSPSIHAFSRSEDGMLPPLQDIHNQHYELRNVMAWDGSGAMFSLQGDDHHHQTRAISVPPPASDVAPSLPQNPTPEDGTFLENITSSSEKVQSTAGATFSGTFQESHAALFGAGMPLLSSPHGLPDSPTPPTTEVRWKIMNKLMEFKSKVLHDLHDLRGLSRARGGDDKGTLMVKTLQYSDMMLELLSNFTRSGGQRGARPGEFPADRTCSPYSPSSGTIRCSRPGGGGGGSSTPSGGWDEKVDTDLALLLLSCNTNVSRLYELLCMDLAIYSGLHPEEALLSSLRLEGLQTLDAETRVQVLVHICFLKFTKIQSELESIRRLGLLTETADKAFQVVLGNGGVMSPGYHSGLGMEQIVDQFRRRVMAMEHSF</sequence>
<dbReference type="InterPro" id="IPR036864">
    <property type="entry name" value="Zn2-C6_fun-type_DNA-bd_sf"/>
</dbReference>
<gene>
    <name evidence="4" type="ORF">QBC36DRAFT_363318</name>
</gene>
<dbReference type="GO" id="GO:0000981">
    <property type="term" value="F:DNA-binding transcription factor activity, RNA polymerase II-specific"/>
    <property type="evidence" value="ECO:0007669"/>
    <property type="project" value="InterPro"/>
</dbReference>
<evidence type="ECO:0000256" key="1">
    <source>
        <dbReference type="ARBA" id="ARBA00023242"/>
    </source>
</evidence>
<feature type="domain" description="Zn(2)-C6 fungal-type" evidence="3">
    <location>
        <begin position="58"/>
        <end position="95"/>
    </location>
</feature>
<dbReference type="Gene3D" id="4.10.240.10">
    <property type="entry name" value="Zn(2)-C6 fungal-type DNA-binding domain"/>
    <property type="match status" value="1"/>
</dbReference>